<proteinExistence type="predicted"/>
<dbReference type="AlphaFoldDB" id="A0A1D8PF89"/>
<evidence type="ECO:0000313" key="2">
    <source>
        <dbReference type="EMBL" id="AOW26792.1"/>
    </source>
</evidence>
<dbReference type="SMR" id="A0A1D8PF89"/>
<dbReference type="VEuPathDB" id="FungiDB:C1_11680C_A"/>
<dbReference type="Proteomes" id="UP000000559">
    <property type="component" value="Chromosome 1"/>
</dbReference>
<dbReference type="GO" id="GO:0000398">
    <property type="term" value="P:mRNA splicing, via spliceosome"/>
    <property type="evidence" value="ECO:0000318"/>
    <property type="project" value="GO_Central"/>
</dbReference>
<dbReference type="EMBL" id="CP017623">
    <property type="protein sequence ID" value="AOW26792.1"/>
    <property type="molecule type" value="Genomic_DNA"/>
</dbReference>
<reference evidence="2 3" key="2">
    <citation type="journal article" date="2007" name="Genome Biol.">
        <title>Assembly of the Candida albicans genome into sixteen supercontigs aligned on the eight chromosomes.</title>
        <authorList>
            <person name="van het Hoog M."/>
            <person name="Rast T.J."/>
            <person name="Martchenko M."/>
            <person name="Grindle S."/>
            <person name="Dignard D."/>
            <person name="Hogues H."/>
            <person name="Cuomo C."/>
            <person name="Berriman M."/>
            <person name="Scherer S."/>
            <person name="Magee B.B."/>
            <person name="Whiteway M."/>
            <person name="Chibana H."/>
            <person name="Nantel A."/>
            <person name="Magee P.T."/>
        </authorList>
    </citation>
    <scope>GENOME REANNOTATION</scope>
    <source>
        <strain evidence="3">SC5314 / ATCC MYA-2876</strain>
    </source>
</reference>
<sequence length="73" mass="8579">MADKIKEKNQYHLLKSKYPGVGDPDTTREEFLTTIHNDTVGALAHHHHLLLYNSLITNEHPYQLKQKFIRKLK</sequence>
<dbReference type="InParanoid" id="A0A1D8PF89"/>
<keyword evidence="3" id="KW-1185">Reference proteome</keyword>
<dbReference type="Pfam" id="PF07189">
    <property type="entry name" value="SF3b10"/>
    <property type="match status" value="1"/>
</dbReference>
<dbReference type="PANTHER" id="PTHR20978:SF0">
    <property type="entry name" value="SPLICING FACTOR 3B SUBUNIT 5"/>
    <property type="match status" value="1"/>
</dbReference>
<dbReference type="STRING" id="237561.A0A1D8PF89"/>
<dbReference type="RefSeq" id="XP_019330705.1">
    <property type="nucleotide sequence ID" value="XM_019475160.1"/>
</dbReference>
<dbReference type="eggNOG" id="ENOG502SDWB">
    <property type="taxonomic scope" value="Eukaryota"/>
</dbReference>
<dbReference type="InterPro" id="IPR009846">
    <property type="entry name" value="SF3b5/RDS3-10"/>
</dbReference>
<dbReference type="KEGG" id="cal:CAALFM_C111680CA"/>
<dbReference type="GeneID" id="30515056"/>
<dbReference type="OrthoDB" id="274726at2759"/>
<organism evidence="2 3">
    <name type="scientific">Candida albicans (strain SC5314 / ATCC MYA-2876)</name>
    <name type="common">Yeast</name>
    <dbReference type="NCBI Taxonomy" id="237561"/>
    <lineage>
        <taxon>Eukaryota</taxon>
        <taxon>Fungi</taxon>
        <taxon>Dikarya</taxon>
        <taxon>Ascomycota</taxon>
        <taxon>Saccharomycotina</taxon>
        <taxon>Pichiomycetes</taxon>
        <taxon>Debaryomycetaceae</taxon>
        <taxon>Candida/Lodderomyces clade</taxon>
        <taxon>Candida</taxon>
    </lineage>
</organism>
<dbReference type="OMA" id="NTTIEEW"/>
<gene>
    <name evidence="2" type="ordered locus">CAALFM_C111680CA</name>
    <name evidence="1" type="ordered locus">orf19.1150.1</name>
</gene>
<reference evidence="2 3" key="1">
    <citation type="journal article" date="2004" name="Proc. Natl. Acad. Sci. U.S.A.">
        <title>The diploid genome sequence of Candida albicans.</title>
        <authorList>
            <person name="Jones T."/>
            <person name="Federspiel N.A."/>
            <person name="Chibana H."/>
            <person name="Dungan J."/>
            <person name="Kalman S."/>
            <person name="Magee B.B."/>
            <person name="Newport G."/>
            <person name="Thorstenson Y.R."/>
            <person name="Agabian N."/>
            <person name="Magee P.T."/>
            <person name="Davis R.W."/>
            <person name="Scherer S."/>
        </authorList>
    </citation>
    <scope>NUCLEOTIDE SEQUENCE [LARGE SCALE GENOMIC DNA]</scope>
    <source>
        <strain evidence="3">SC5314 / ATCC MYA-2876</strain>
    </source>
</reference>
<evidence type="ECO:0000313" key="1">
    <source>
        <dbReference type="CGD" id="CAL0000175803"/>
    </source>
</evidence>
<dbReference type="GO" id="GO:0005686">
    <property type="term" value="C:U2 snRNP"/>
    <property type="evidence" value="ECO:0000318"/>
    <property type="project" value="GO_Central"/>
</dbReference>
<dbReference type="FunCoup" id="A0A1D8PF89">
    <property type="interactions" value="75"/>
</dbReference>
<protein>
    <submittedName>
        <fullName evidence="2">Uncharacterized protein</fullName>
    </submittedName>
</protein>
<evidence type="ECO:0000313" key="3">
    <source>
        <dbReference type="Proteomes" id="UP000000559"/>
    </source>
</evidence>
<dbReference type="PANTHER" id="PTHR20978">
    <property type="entry name" value="SPLICING FACTOR 3B SUBUNIT 5"/>
    <property type="match status" value="1"/>
</dbReference>
<name>A0A1D8PF89_CANAL</name>
<reference evidence="2 3" key="3">
    <citation type="journal article" date="2013" name="Genome Biol.">
        <title>Assembly of a phased diploid Candida albicans genome facilitates allele-specific measurements and provides a simple model for repeat and indel structure.</title>
        <authorList>
            <person name="Muzzey D."/>
            <person name="Schwartz K."/>
            <person name="Weissman J.S."/>
            <person name="Sherlock G."/>
        </authorList>
    </citation>
    <scope>NUCLEOTIDE SEQUENCE [LARGE SCALE GENOMIC DNA]</scope>
    <source>
        <strain evidence="3">SC5314 / ATCC MYA-2876</strain>
    </source>
</reference>
<dbReference type="CGD" id="CAL0000175803">
    <property type="gene designation" value="orf19.1150.1"/>
</dbReference>
<dbReference type="GO" id="GO:0071011">
    <property type="term" value="C:precatalytic spliceosome"/>
    <property type="evidence" value="ECO:0000318"/>
    <property type="project" value="GO_Central"/>
</dbReference>
<accession>A0A1D8PF89</accession>